<organism evidence="3 4">
    <name type="scientific">Mucilaginibacter boryungensis</name>
    <dbReference type="NCBI Taxonomy" id="768480"/>
    <lineage>
        <taxon>Bacteria</taxon>
        <taxon>Pseudomonadati</taxon>
        <taxon>Bacteroidota</taxon>
        <taxon>Sphingobacteriia</taxon>
        <taxon>Sphingobacteriales</taxon>
        <taxon>Sphingobacteriaceae</taxon>
        <taxon>Mucilaginibacter</taxon>
    </lineage>
</organism>
<evidence type="ECO:0000313" key="4">
    <source>
        <dbReference type="Proteomes" id="UP000632774"/>
    </source>
</evidence>
<keyword evidence="4" id="KW-1185">Reference proteome</keyword>
<evidence type="ECO:0000256" key="2">
    <source>
        <dbReference type="SAM" id="Phobius"/>
    </source>
</evidence>
<gene>
    <name evidence="3" type="ORF">IRJ18_13580</name>
</gene>
<protein>
    <recommendedName>
        <fullName evidence="5">Outer membrane protein with beta-barrel domain</fullName>
    </recommendedName>
</protein>
<keyword evidence="2" id="KW-0812">Transmembrane</keyword>
<evidence type="ECO:0008006" key="5">
    <source>
        <dbReference type="Google" id="ProtNLM"/>
    </source>
</evidence>
<dbReference type="Proteomes" id="UP000632774">
    <property type="component" value="Unassembled WGS sequence"/>
</dbReference>
<comment type="caution">
    <text evidence="3">The sequence shown here is derived from an EMBL/GenBank/DDBJ whole genome shotgun (WGS) entry which is preliminary data.</text>
</comment>
<feature type="transmembrane region" description="Helical" evidence="2">
    <location>
        <begin position="47"/>
        <end position="68"/>
    </location>
</feature>
<proteinExistence type="predicted"/>
<keyword evidence="2" id="KW-0472">Membrane</keyword>
<feature type="region of interest" description="Disordered" evidence="1">
    <location>
        <begin position="136"/>
        <end position="161"/>
    </location>
</feature>
<dbReference type="SUPFAM" id="SSF56973">
    <property type="entry name" value="Aerolisin/ETX pore-forming domain"/>
    <property type="match status" value="1"/>
</dbReference>
<name>A0ABR9XJ64_9SPHI</name>
<dbReference type="EMBL" id="JADFFM010000002">
    <property type="protein sequence ID" value="MBE9667397.1"/>
    <property type="molecule type" value="Genomic_DNA"/>
</dbReference>
<dbReference type="RefSeq" id="WP_194106863.1">
    <property type="nucleotide sequence ID" value="NZ_JADFFM010000002.1"/>
</dbReference>
<evidence type="ECO:0000256" key="1">
    <source>
        <dbReference type="SAM" id="MobiDB-lite"/>
    </source>
</evidence>
<reference evidence="3 4" key="1">
    <citation type="submission" date="2020-10" db="EMBL/GenBank/DDBJ databases">
        <title>Mucilaginibacter mali sp. nov., isolated from rhizosphere soil of apple orchard.</title>
        <authorList>
            <person name="Lee J.-S."/>
            <person name="Kim H.S."/>
            <person name="Kim J.-S."/>
        </authorList>
    </citation>
    <scope>NUCLEOTIDE SEQUENCE [LARGE SCALE GENOMIC DNA]</scope>
    <source>
        <strain evidence="3 4">KCTC 23157</strain>
    </source>
</reference>
<keyword evidence="2" id="KW-1133">Transmembrane helix</keyword>
<evidence type="ECO:0000313" key="3">
    <source>
        <dbReference type="EMBL" id="MBE9667397.1"/>
    </source>
</evidence>
<sequence>MMDEDKLYNDLNNRIREVFDNYEDTTANKGWALLREKFPEKEKHRGLAWLWYAAAAVVLLGIGLWFIVKPNETQNLNLQAKHPKTIIQQHAPVNAAPAIDSLSHQTGSNATPYIAQGNTLKAPSAAVQPQLAVSTPHQAKTGIQTTTNNPVDKPAVSQNSTQGNPIAVITKHDSASVISKNTGIAAVGNSTDSVITNPAEKYAGTNPVQTPKSSPGITIEQMLNDKTAVKNSGNKTQNAAGKKTTMSVYAATYFNYAKGSDNNINVGAGFSSDFKLTKRLKLTAGVAIAQNTLKYSNSAIEGGDLNNAVSLAKTALNQVYASSAPVGSNIVTGSNTNGLRGFAIATFVSPALRDYNAKLIGLDIPINLKYQFNPQKTDAYISAGLSSGTFINETYTLNYTYAKTDQQAITHTSFSGFDVAKTLNVSFGVGYQLGKSNRLIFEPFLKYPLDGLGSQQIKFGAGGINLKLNFQTSKK</sequence>
<accession>A0ABR9XJ64</accession>